<dbReference type="Gene3D" id="1.50.10.10">
    <property type="match status" value="1"/>
</dbReference>
<evidence type="ECO:0000256" key="1">
    <source>
        <dbReference type="ARBA" id="ARBA00001913"/>
    </source>
</evidence>
<keyword evidence="7" id="KW-0479">Metal-binding</keyword>
<evidence type="ECO:0000256" key="7">
    <source>
        <dbReference type="PIRSR" id="PIRSR601382-2"/>
    </source>
</evidence>
<organism evidence="11 12">
    <name type="scientific">Cercophora scortea</name>
    <dbReference type="NCBI Taxonomy" id="314031"/>
    <lineage>
        <taxon>Eukaryota</taxon>
        <taxon>Fungi</taxon>
        <taxon>Dikarya</taxon>
        <taxon>Ascomycota</taxon>
        <taxon>Pezizomycotina</taxon>
        <taxon>Sordariomycetes</taxon>
        <taxon>Sordariomycetidae</taxon>
        <taxon>Sordariales</taxon>
        <taxon>Lasiosphaeriaceae</taxon>
        <taxon>Cercophora</taxon>
    </lineage>
</organism>
<evidence type="ECO:0000256" key="9">
    <source>
        <dbReference type="RuleBase" id="RU361193"/>
    </source>
</evidence>
<dbReference type="GO" id="GO:0004571">
    <property type="term" value="F:mannosyl-oligosaccharide 1,2-alpha-mannosidase activity"/>
    <property type="evidence" value="ECO:0007669"/>
    <property type="project" value="InterPro"/>
</dbReference>
<keyword evidence="5 8" id="KW-1015">Disulfide bond</keyword>
<dbReference type="InterPro" id="IPR036026">
    <property type="entry name" value="Seven-hairpin_glycosidases"/>
</dbReference>
<keyword evidence="9" id="KW-0326">Glycosidase</keyword>
<evidence type="ECO:0000256" key="3">
    <source>
        <dbReference type="ARBA" id="ARBA00007658"/>
    </source>
</evidence>
<dbReference type="GO" id="GO:0016020">
    <property type="term" value="C:membrane"/>
    <property type="evidence" value="ECO:0007669"/>
    <property type="project" value="InterPro"/>
</dbReference>
<dbReference type="AlphaFoldDB" id="A0AAE0MED7"/>
<dbReference type="EMBL" id="JAUEPO010000003">
    <property type="protein sequence ID" value="KAK3328668.1"/>
    <property type="molecule type" value="Genomic_DNA"/>
</dbReference>
<feature type="binding site" evidence="7">
    <location>
        <position position="593"/>
    </location>
    <ligand>
        <name>Ca(2+)</name>
        <dbReference type="ChEBI" id="CHEBI:29108"/>
    </ligand>
</feature>
<feature type="active site" evidence="6">
    <location>
        <position position="336"/>
    </location>
</feature>
<feature type="region of interest" description="Disordered" evidence="10">
    <location>
        <begin position="71"/>
        <end position="98"/>
    </location>
</feature>
<reference evidence="11" key="1">
    <citation type="journal article" date="2023" name="Mol. Phylogenet. Evol.">
        <title>Genome-scale phylogeny and comparative genomics of the fungal order Sordariales.</title>
        <authorList>
            <person name="Hensen N."/>
            <person name="Bonometti L."/>
            <person name="Westerberg I."/>
            <person name="Brannstrom I.O."/>
            <person name="Guillou S."/>
            <person name="Cros-Aarteil S."/>
            <person name="Calhoun S."/>
            <person name="Haridas S."/>
            <person name="Kuo A."/>
            <person name="Mondo S."/>
            <person name="Pangilinan J."/>
            <person name="Riley R."/>
            <person name="LaButti K."/>
            <person name="Andreopoulos B."/>
            <person name="Lipzen A."/>
            <person name="Chen C."/>
            <person name="Yan M."/>
            <person name="Daum C."/>
            <person name="Ng V."/>
            <person name="Clum A."/>
            <person name="Steindorff A."/>
            <person name="Ohm R.A."/>
            <person name="Martin F."/>
            <person name="Silar P."/>
            <person name="Natvig D.O."/>
            <person name="Lalanne C."/>
            <person name="Gautier V."/>
            <person name="Ament-Velasquez S.L."/>
            <person name="Kruys A."/>
            <person name="Hutchinson M.I."/>
            <person name="Powell A.J."/>
            <person name="Barry K."/>
            <person name="Miller A.N."/>
            <person name="Grigoriev I.V."/>
            <person name="Debuchy R."/>
            <person name="Gladieux P."/>
            <person name="Hiltunen Thoren M."/>
            <person name="Johannesson H."/>
        </authorList>
    </citation>
    <scope>NUCLEOTIDE SEQUENCE</scope>
    <source>
        <strain evidence="11">SMH4131-1</strain>
    </source>
</reference>
<keyword evidence="12" id="KW-1185">Reference proteome</keyword>
<evidence type="ECO:0000256" key="2">
    <source>
        <dbReference type="ARBA" id="ARBA00004922"/>
    </source>
</evidence>
<keyword evidence="4 9" id="KW-0378">Hydrolase</keyword>
<dbReference type="GO" id="GO:0005509">
    <property type="term" value="F:calcium ion binding"/>
    <property type="evidence" value="ECO:0007669"/>
    <property type="project" value="InterPro"/>
</dbReference>
<dbReference type="PRINTS" id="PR00747">
    <property type="entry name" value="GLYHDRLASE47"/>
</dbReference>
<dbReference type="SUPFAM" id="SSF48225">
    <property type="entry name" value="Seven-hairpin glycosidases"/>
    <property type="match status" value="1"/>
</dbReference>
<dbReference type="GO" id="GO:0036503">
    <property type="term" value="P:ERAD pathway"/>
    <property type="evidence" value="ECO:0007669"/>
    <property type="project" value="UniProtKB-ARBA"/>
</dbReference>
<dbReference type="Proteomes" id="UP001286456">
    <property type="component" value="Unassembled WGS sequence"/>
</dbReference>
<feature type="disulfide bond" evidence="8">
    <location>
        <begin position="408"/>
        <end position="437"/>
    </location>
</feature>
<name>A0AAE0MED7_9PEZI</name>
<comment type="similarity">
    <text evidence="3 9">Belongs to the glycosyl hydrolase 47 family.</text>
</comment>
<accession>A0AAE0MED7</accession>
<dbReference type="FunFam" id="1.50.10.10:FF:000037">
    <property type="entry name" value="alpha-1,2-Mannosidase"/>
    <property type="match status" value="1"/>
</dbReference>
<dbReference type="InterPro" id="IPR050749">
    <property type="entry name" value="Glycosyl_Hydrolase_47"/>
</dbReference>
<feature type="active site" description="Proton donor" evidence="6">
    <location>
        <position position="200"/>
    </location>
</feature>
<dbReference type="PANTHER" id="PTHR11742:SF29">
    <property type="entry name" value="ALPHA-1,2-MANNOSIDASE"/>
    <property type="match status" value="1"/>
</dbReference>
<reference evidence="11" key="2">
    <citation type="submission" date="2023-06" db="EMBL/GenBank/DDBJ databases">
        <authorList>
            <consortium name="Lawrence Berkeley National Laboratory"/>
            <person name="Haridas S."/>
            <person name="Hensen N."/>
            <person name="Bonometti L."/>
            <person name="Westerberg I."/>
            <person name="Brannstrom I.O."/>
            <person name="Guillou S."/>
            <person name="Cros-Aarteil S."/>
            <person name="Calhoun S."/>
            <person name="Kuo A."/>
            <person name="Mondo S."/>
            <person name="Pangilinan J."/>
            <person name="Riley R."/>
            <person name="Labutti K."/>
            <person name="Andreopoulos B."/>
            <person name="Lipzen A."/>
            <person name="Chen C."/>
            <person name="Yanf M."/>
            <person name="Daum C."/>
            <person name="Ng V."/>
            <person name="Clum A."/>
            <person name="Steindorff A."/>
            <person name="Ohm R."/>
            <person name="Martin F."/>
            <person name="Silar P."/>
            <person name="Natvig D."/>
            <person name="Lalanne C."/>
            <person name="Gautier V."/>
            <person name="Ament-Velasquez S.L."/>
            <person name="Kruys A."/>
            <person name="Hutchinson M.I."/>
            <person name="Powell A.J."/>
            <person name="Barry K."/>
            <person name="Miller A.N."/>
            <person name="Grigoriev I.V."/>
            <person name="Debuchy R."/>
            <person name="Gladieux P."/>
            <person name="Thoren M.H."/>
            <person name="Johannesson H."/>
        </authorList>
    </citation>
    <scope>NUCLEOTIDE SEQUENCE</scope>
    <source>
        <strain evidence="11">SMH4131-1</strain>
    </source>
</reference>
<feature type="active site" description="Proton donor" evidence="6">
    <location>
        <position position="451"/>
    </location>
</feature>
<keyword evidence="7" id="KW-0106">Calcium</keyword>
<dbReference type="PANTHER" id="PTHR11742">
    <property type="entry name" value="MANNOSYL-OLIGOSACCHARIDE ALPHA-1,2-MANNOSIDASE-RELATED"/>
    <property type="match status" value="1"/>
</dbReference>
<evidence type="ECO:0000256" key="5">
    <source>
        <dbReference type="ARBA" id="ARBA00023157"/>
    </source>
</evidence>
<evidence type="ECO:0000256" key="8">
    <source>
        <dbReference type="PIRSR" id="PIRSR601382-3"/>
    </source>
</evidence>
<protein>
    <recommendedName>
        <fullName evidence="9">alpha-1,2-Mannosidase</fullName>
        <ecNumber evidence="9">3.2.1.-</ecNumber>
    </recommendedName>
</protein>
<evidence type="ECO:0000313" key="12">
    <source>
        <dbReference type="Proteomes" id="UP001286456"/>
    </source>
</evidence>
<dbReference type="InterPro" id="IPR012341">
    <property type="entry name" value="6hp_glycosidase-like_sf"/>
</dbReference>
<proteinExistence type="inferred from homology"/>
<dbReference type="GO" id="GO:0005783">
    <property type="term" value="C:endoplasmic reticulum"/>
    <property type="evidence" value="ECO:0007669"/>
    <property type="project" value="TreeGrafter"/>
</dbReference>
<dbReference type="Pfam" id="PF01532">
    <property type="entry name" value="Glyco_hydro_47"/>
    <property type="match status" value="1"/>
</dbReference>
<evidence type="ECO:0000313" key="11">
    <source>
        <dbReference type="EMBL" id="KAK3328668.1"/>
    </source>
</evidence>
<evidence type="ECO:0000256" key="6">
    <source>
        <dbReference type="PIRSR" id="PIRSR601382-1"/>
    </source>
</evidence>
<sequence length="601" mass="67198">MQRSTSRLARITNLRTRTLVTTTALCLTLIYLFRCSGPFNYLVLESDSLERFMNSSPSSQQPPAIINSSVNWGSIKHHHPPRRPLASLPPKTSTPLPRIQHAFKPETPKSSRIRQDRRDAVLRVATKSWQAYRKYAWKKDALRPLTAGSRDQLSGWAATLVDSLDTLYILGLRDEFDEAVAAVAEIDFGYSSTGDVNIFETNIRYLGGLLAAYDLSKRPVLLHKAVELGDLIYAGFNTPNRMPVDSIRLAAAKAGTGLTVESQVVSASPGTLTLELTRLSQLTGDMKYYDAINSLITLFHDNQNLTALPGLFPMYVSMARKDVTTGSTFTLAGCADSLYEYFPKMHALLSGAEDKLVKLTRKFLDAAAKHMLFRPMVPDGDDILIPGNVNIDTEGIPHLDPETEHLACFLGGTFALAGRLLRSEADVKIGARLTRGCVYAYRAFPTGLMPERLNMVACEDASPDGECKWDEAKWVEERSKRPEWKAHLPRGFTTAKDPRYILRPEAIESVFYMWRITGEKEWEEAAWDMFVAVAETTAAGVAYAAVVDVTVEKGAVEREDYMETFWLAETLKYFYLVFSPPDLISLDKYVLNTEAHPFLRP</sequence>
<comment type="cofactor">
    <cofactor evidence="1 7">
        <name>Ca(2+)</name>
        <dbReference type="ChEBI" id="CHEBI:29108"/>
    </cofactor>
</comment>
<dbReference type="InterPro" id="IPR001382">
    <property type="entry name" value="Glyco_hydro_47"/>
</dbReference>
<gene>
    <name evidence="11" type="ORF">B0T19DRAFT_401407</name>
</gene>
<evidence type="ECO:0000256" key="4">
    <source>
        <dbReference type="ARBA" id="ARBA00022801"/>
    </source>
</evidence>
<dbReference type="EC" id="3.2.1.-" evidence="9"/>
<comment type="pathway">
    <text evidence="2">Protein modification; protein glycosylation.</text>
</comment>
<evidence type="ECO:0000256" key="10">
    <source>
        <dbReference type="SAM" id="MobiDB-lite"/>
    </source>
</evidence>
<comment type="caution">
    <text evidence="11">The sequence shown here is derived from an EMBL/GenBank/DDBJ whole genome shotgun (WGS) entry which is preliminary data.</text>
</comment>
<feature type="active site" evidence="6">
    <location>
        <position position="505"/>
    </location>
</feature>
<dbReference type="GO" id="GO:0005975">
    <property type="term" value="P:carbohydrate metabolic process"/>
    <property type="evidence" value="ECO:0007669"/>
    <property type="project" value="InterPro"/>
</dbReference>